<feature type="domain" description="XdhC Rossmann" evidence="1">
    <location>
        <begin position="89"/>
        <end position="229"/>
    </location>
</feature>
<gene>
    <name evidence="2" type="ORF">SIL87_06765</name>
</gene>
<dbReference type="Proteomes" id="UP001279553">
    <property type="component" value="Unassembled WGS sequence"/>
</dbReference>
<sequence length="240" mass="25025">MRLDHLTALHAAAAARRPVAYATRLTDGAAYILPDLAAPNSPPDSPPDSPLGLLATEAAAMLAAGRTGVVTIADEPWFIESRTPSPRAFIIGAVHIAQTLAPLAVSMGFDVVVIDPRRTFAAPDRFPGIALRTDWPDEALDALNPDRATAIITLTHDPKLDDPGLIRALASDAFYIGALGSRKTHAARLERLTASGISTAAQARICAPVGLDIGAVTAPEIALSIIGQIVAARRGKLAKS</sequence>
<dbReference type="Gene3D" id="3.40.50.720">
    <property type="entry name" value="NAD(P)-binding Rossmann-like Domain"/>
    <property type="match status" value="1"/>
</dbReference>
<evidence type="ECO:0000259" key="1">
    <source>
        <dbReference type="Pfam" id="PF13478"/>
    </source>
</evidence>
<accession>A0AAW9DN37</accession>
<dbReference type="AlphaFoldDB" id="A0AAW9DN37"/>
<reference evidence="2 3" key="1">
    <citation type="submission" date="2023-11" db="EMBL/GenBank/DDBJ databases">
        <title>MicrobeMod: A computational toolkit for identifying prokaryotic methylation and restriction-modification with nanopore sequencing.</title>
        <authorList>
            <person name="Crits-Christoph A."/>
            <person name="Kang S.C."/>
            <person name="Lee H."/>
            <person name="Ostrov N."/>
        </authorList>
    </citation>
    <scope>NUCLEOTIDE SEQUENCE [LARGE SCALE GENOMIC DNA]</scope>
    <source>
        <strain evidence="2 3">DSMZ 700</strain>
    </source>
</reference>
<dbReference type="Pfam" id="PF13478">
    <property type="entry name" value="XdhC_C"/>
    <property type="match status" value="1"/>
</dbReference>
<comment type="caution">
    <text evidence="2">The sequence shown here is derived from an EMBL/GenBank/DDBJ whole genome shotgun (WGS) entry which is preliminary data.</text>
</comment>
<dbReference type="InterPro" id="IPR052698">
    <property type="entry name" value="MoCofactor_Util/Proc"/>
</dbReference>
<dbReference type="EMBL" id="JAWXYB010000018">
    <property type="protein sequence ID" value="MDX5930463.1"/>
    <property type="molecule type" value="Genomic_DNA"/>
</dbReference>
<dbReference type="RefSeq" id="WP_319613408.1">
    <property type="nucleotide sequence ID" value="NZ_JAWXYB010000018.1"/>
</dbReference>
<proteinExistence type="predicted"/>
<protein>
    <submittedName>
        <fullName evidence="2">XdhC family protein</fullName>
    </submittedName>
</protein>
<keyword evidence="3" id="KW-1185">Reference proteome</keyword>
<dbReference type="InterPro" id="IPR027051">
    <property type="entry name" value="XdhC_Rossmann_dom"/>
</dbReference>
<organism evidence="2 3">
    <name type="scientific">Acidiphilium acidophilum</name>
    <name type="common">Thiobacillus acidophilus</name>
    <dbReference type="NCBI Taxonomy" id="76588"/>
    <lineage>
        <taxon>Bacteria</taxon>
        <taxon>Pseudomonadati</taxon>
        <taxon>Pseudomonadota</taxon>
        <taxon>Alphaproteobacteria</taxon>
        <taxon>Acetobacterales</taxon>
        <taxon>Acidocellaceae</taxon>
        <taxon>Acidiphilium</taxon>
    </lineage>
</organism>
<dbReference type="PANTHER" id="PTHR30388">
    <property type="entry name" value="ALDEHYDE OXIDOREDUCTASE MOLYBDENUM COFACTOR ASSEMBLY PROTEIN"/>
    <property type="match status" value="1"/>
</dbReference>
<name>A0AAW9DN37_ACIAO</name>
<dbReference type="PANTHER" id="PTHR30388:SF4">
    <property type="entry name" value="MOLYBDENUM COFACTOR INSERTION CHAPERONE PAOD"/>
    <property type="match status" value="1"/>
</dbReference>
<evidence type="ECO:0000313" key="2">
    <source>
        <dbReference type="EMBL" id="MDX5930463.1"/>
    </source>
</evidence>
<evidence type="ECO:0000313" key="3">
    <source>
        <dbReference type="Proteomes" id="UP001279553"/>
    </source>
</evidence>